<dbReference type="Proteomes" id="UP000321816">
    <property type="component" value="Chromosome"/>
</dbReference>
<feature type="binding site" evidence="3">
    <location>
        <begin position="45"/>
        <end position="50"/>
    </location>
    <ligand>
        <name>substrate</name>
    </ligand>
</feature>
<sequence>MNKIEGIIFDLDGVIVDTAVYHFRAWKKLADEMGFSFTEDDNERLKGVSRMESLRILLEIGNKEVSEEEKKMLAEKKNKIYVESISGMGKEEILPGVMNFIQELKEEKIPFSLGSASKNAPLILKNIGLYHSFDAVVDGNDVAKAKPAPQVFLLGAEKLQVNPEGCIVFEDAQSGIEAAKAAGMFAVAVGEQAKLKGADYYITSMEHLTLADLKKAAVH</sequence>
<evidence type="ECO:0000256" key="3">
    <source>
        <dbReference type="PIRSR" id="PIRSR610972-2"/>
    </source>
</evidence>
<dbReference type="NCBIfam" id="TIGR02009">
    <property type="entry name" value="PGMB-YQAB-SF"/>
    <property type="match status" value="1"/>
</dbReference>
<evidence type="ECO:0000256" key="1">
    <source>
        <dbReference type="ARBA" id="ARBA00006171"/>
    </source>
</evidence>
<feature type="active site" description="Proton donor/acceptor" evidence="2">
    <location>
        <position position="12"/>
    </location>
</feature>
<dbReference type="NCBIfam" id="TIGR01509">
    <property type="entry name" value="HAD-SF-IA-v3"/>
    <property type="match status" value="1"/>
</dbReference>
<dbReference type="GO" id="GO:0008801">
    <property type="term" value="F:beta-phosphoglucomutase activity"/>
    <property type="evidence" value="ECO:0007669"/>
    <property type="project" value="UniProtKB-EC"/>
</dbReference>
<feature type="site" description="Important for catalytic activity and assists the phosphoryl transfer reaction to Asp8 by balancing charge and orienting the reacting groups" evidence="5">
    <location>
        <position position="146"/>
    </location>
</feature>
<comment type="similarity">
    <text evidence="1">Belongs to the HAD-like hydrolase superfamily. CbbY/CbbZ/Gph/YieH family.</text>
</comment>
<feature type="binding site" evidence="3">
    <location>
        <position position="146"/>
    </location>
    <ligand>
        <name>substrate</name>
    </ligand>
</feature>
<organism evidence="6 7">
    <name type="scientific">Alkalicoccus halolimnae</name>
    <dbReference type="NCBI Taxonomy" id="1667239"/>
    <lineage>
        <taxon>Bacteria</taxon>
        <taxon>Bacillati</taxon>
        <taxon>Bacillota</taxon>
        <taxon>Bacilli</taxon>
        <taxon>Bacillales</taxon>
        <taxon>Bacillaceae</taxon>
        <taxon>Alkalicoccus</taxon>
    </lineage>
</organism>
<dbReference type="SFLD" id="SFLDF00046">
    <property type="entry name" value="beta-phosphoglucomutase"/>
    <property type="match status" value="1"/>
</dbReference>
<feature type="binding site" evidence="3">
    <location>
        <begin position="115"/>
        <end position="119"/>
    </location>
    <ligand>
        <name>substrate</name>
    </ligand>
</feature>
<dbReference type="InterPro" id="IPR041492">
    <property type="entry name" value="HAD_2"/>
</dbReference>
<accession>A0A5C7FMH0</accession>
<dbReference type="EMBL" id="CP144914">
    <property type="protein sequence ID" value="WWD81534.1"/>
    <property type="molecule type" value="Genomic_DNA"/>
</dbReference>
<dbReference type="InterPro" id="IPR010976">
    <property type="entry name" value="B-phosphoglucomutase_hydrolase"/>
</dbReference>
<feature type="binding site" evidence="4">
    <location>
        <position position="10"/>
    </location>
    <ligand>
        <name>Mg(2+)</name>
        <dbReference type="ChEBI" id="CHEBI:18420"/>
    </ligand>
</feature>
<dbReference type="InterPro" id="IPR023198">
    <property type="entry name" value="PGP-like_dom2"/>
</dbReference>
<dbReference type="GO" id="GO:0050308">
    <property type="term" value="F:sugar-phosphatase activity"/>
    <property type="evidence" value="ECO:0007669"/>
    <property type="project" value="TreeGrafter"/>
</dbReference>
<dbReference type="InterPro" id="IPR023214">
    <property type="entry name" value="HAD_sf"/>
</dbReference>
<evidence type="ECO:0000256" key="4">
    <source>
        <dbReference type="PIRSR" id="PIRSR610972-3"/>
    </source>
</evidence>
<evidence type="ECO:0000256" key="2">
    <source>
        <dbReference type="PIRSR" id="PIRSR610972-1"/>
    </source>
</evidence>
<feature type="binding site" evidence="3">
    <location>
        <position position="53"/>
    </location>
    <ligand>
        <name>substrate</name>
    </ligand>
</feature>
<evidence type="ECO:0000313" key="6">
    <source>
        <dbReference type="EMBL" id="WWD81534.1"/>
    </source>
</evidence>
<dbReference type="InterPro" id="IPR036412">
    <property type="entry name" value="HAD-like_sf"/>
</dbReference>
<dbReference type="InterPro" id="IPR051806">
    <property type="entry name" value="HAD-like_SPP"/>
</dbReference>
<dbReference type="SFLD" id="SFLDG01129">
    <property type="entry name" value="C1.5:_HAD__Beta-PGM__Phosphata"/>
    <property type="match status" value="1"/>
</dbReference>
<dbReference type="SFLD" id="SFLDS00003">
    <property type="entry name" value="Haloacid_Dehalogenase"/>
    <property type="match status" value="1"/>
</dbReference>
<dbReference type="PRINTS" id="PR00413">
    <property type="entry name" value="HADHALOGNASE"/>
</dbReference>
<evidence type="ECO:0000313" key="7">
    <source>
        <dbReference type="Proteomes" id="UP000321816"/>
    </source>
</evidence>
<dbReference type="Pfam" id="PF13419">
    <property type="entry name" value="HAD_2"/>
    <property type="match status" value="1"/>
</dbReference>
<protein>
    <submittedName>
        <fullName evidence="6">Beta-phosphoglucomutase</fullName>
        <ecNumber evidence="6">5.4.2.6</ecNumber>
    </submittedName>
</protein>
<keyword evidence="4" id="KW-0460">Magnesium</keyword>
<dbReference type="NCBIfam" id="TIGR01990">
    <property type="entry name" value="bPGM"/>
    <property type="match status" value="1"/>
</dbReference>
<dbReference type="OrthoDB" id="9797743at2"/>
<feature type="binding site" evidence="4">
    <location>
        <position position="12"/>
    </location>
    <ligand>
        <name>Mg(2+)</name>
        <dbReference type="ChEBI" id="CHEBI:18420"/>
    </ligand>
</feature>
<feature type="binding site" evidence="3">
    <location>
        <begin position="10"/>
        <end position="12"/>
    </location>
    <ligand>
        <name>substrate</name>
    </ligand>
</feature>
<dbReference type="Gene3D" id="3.40.50.1000">
    <property type="entry name" value="HAD superfamily/HAD-like"/>
    <property type="match status" value="1"/>
</dbReference>
<name>A0A5C7FMH0_9BACI</name>
<feature type="binding site" evidence="4">
    <location>
        <position position="171"/>
    </location>
    <ligand>
        <name>Mg(2+)</name>
        <dbReference type="ChEBI" id="CHEBI:18420"/>
    </ligand>
</feature>
<feature type="binding site" evidence="3">
    <location>
        <position position="77"/>
    </location>
    <ligand>
        <name>substrate</name>
    </ligand>
</feature>
<dbReference type="PANTHER" id="PTHR43481">
    <property type="entry name" value="FRUCTOSE-1-PHOSPHATE PHOSPHATASE"/>
    <property type="match status" value="1"/>
</dbReference>
<dbReference type="EC" id="5.4.2.6" evidence="6"/>
<dbReference type="GO" id="GO:0005975">
    <property type="term" value="P:carbohydrate metabolic process"/>
    <property type="evidence" value="ECO:0007669"/>
    <property type="project" value="InterPro"/>
</dbReference>
<dbReference type="InterPro" id="IPR006439">
    <property type="entry name" value="HAD-SF_hydro_IA"/>
</dbReference>
<dbReference type="SFLD" id="SFLDG01135">
    <property type="entry name" value="C1.5.6:_HAD__Beta-PGM__Phospha"/>
    <property type="match status" value="1"/>
</dbReference>
<feature type="binding site" evidence="3">
    <location>
        <position position="26"/>
    </location>
    <ligand>
        <name>substrate</name>
    </ligand>
</feature>
<reference evidence="6 7" key="1">
    <citation type="submission" date="2024-01" db="EMBL/GenBank/DDBJ databases">
        <title>Complete Genome Sequence of Alkalicoccus halolimnae BZ-SZ-XJ29T, a Moderately Halophilic Bacterium Isolated from a Salt Lake.</title>
        <authorList>
            <person name="Zhao B."/>
        </authorList>
    </citation>
    <scope>NUCLEOTIDE SEQUENCE [LARGE SCALE GENOMIC DNA]</scope>
    <source>
        <strain evidence="6 7">BZ-SZ-XJ29</strain>
    </source>
</reference>
<dbReference type="PANTHER" id="PTHR43481:SF4">
    <property type="entry name" value="GLYCEROL-1-PHOSPHATE PHOSPHOHYDROLASE 1-RELATED"/>
    <property type="match status" value="1"/>
</dbReference>
<comment type="cofactor">
    <cofactor evidence="4">
        <name>Mg(2+)</name>
        <dbReference type="ChEBI" id="CHEBI:18420"/>
    </cofactor>
    <text evidence="4">Binds 2 magnesium ions per subunit.</text>
</comment>
<proteinExistence type="inferred from homology"/>
<dbReference type="KEGG" id="ahal:FTX54_008345"/>
<dbReference type="RefSeq" id="WP_147802146.1">
    <property type="nucleotide sequence ID" value="NZ_CP144914.1"/>
</dbReference>
<dbReference type="CDD" id="cd02598">
    <property type="entry name" value="HAD_BPGM"/>
    <property type="match status" value="1"/>
</dbReference>
<gene>
    <name evidence="6" type="primary">pgmB</name>
    <name evidence="6" type="ORF">FTX54_008345</name>
</gene>
<dbReference type="SUPFAM" id="SSF56784">
    <property type="entry name" value="HAD-like"/>
    <property type="match status" value="1"/>
</dbReference>
<keyword evidence="6" id="KW-0413">Isomerase</keyword>
<dbReference type="Gene3D" id="1.10.150.240">
    <property type="entry name" value="Putative phosphatase, domain 2"/>
    <property type="match status" value="1"/>
</dbReference>
<feature type="site" description="Important for catalytic activity and assists the phosphoryl transfer reaction to Asp8 by balancing charge and orienting the reacting groups" evidence="5">
    <location>
        <position position="115"/>
    </location>
</feature>
<feature type="active site" description="Proton donor/acceptor" evidence="2">
    <location>
        <position position="10"/>
    </location>
</feature>
<dbReference type="AlphaFoldDB" id="A0A5C7FMH0"/>
<keyword evidence="7" id="KW-1185">Reference proteome</keyword>
<dbReference type="GO" id="GO:0000287">
    <property type="term" value="F:magnesium ion binding"/>
    <property type="evidence" value="ECO:0007669"/>
    <property type="project" value="InterPro"/>
</dbReference>
<keyword evidence="4" id="KW-0479">Metal-binding</keyword>
<dbReference type="InterPro" id="IPR010972">
    <property type="entry name" value="Beta-PGM"/>
</dbReference>
<evidence type="ECO:0000256" key="5">
    <source>
        <dbReference type="PIRSR" id="PIRSR610972-4"/>
    </source>
</evidence>
<feature type="binding site" evidence="4">
    <location>
        <position position="170"/>
    </location>
    <ligand>
        <name>Mg(2+)</name>
        <dbReference type="ChEBI" id="CHEBI:18420"/>
    </ligand>
</feature>